<protein>
    <recommendedName>
        <fullName evidence="3">HMG box domain-containing protein</fullName>
    </recommendedName>
</protein>
<feature type="region of interest" description="Disordered" evidence="2">
    <location>
        <begin position="142"/>
        <end position="169"/>
    </location>
</feature>
<dbReference type="InterPro" id="IPR036910">
    <property type="entry name" value="HMG_box_dom_sf"/>
</dbReference>
<keyword evidence="1" id="KW-0539">Nucleus</keyword>
<organism evidence="4 5">
    <name type="scientific">Glomus cerebriforme</name>
    <dbReference type="NCBI Taxonomy" id="658196"/>
    <lineage>
        <taxon>Eukaryota</taxon>
        <taxon>Fungi</taxon>
        <taxon>Fungi incertae sedis</taxon>
        <taxon>Mucoromycota</taxon>
        <taxon>Glomeromycotina</taxon>
        <taxon>Glomeromycetes</taxon>
        <taxon>Glomerales</taxon>
        <taxon>Glomeraceae</taxon>
        <taxon>Glomus</taxon>
    </lineage>
</organism>
<dbReference type="GO" id="GO:0003677">
    <property type="term" value="F:DNA binding"/>
    <property type="evidence" value="ECO:0007669"/>
    <property type="project" value="UniProtKB-UniRule"/>
</dbReference>
<proteinExistence type="predicted"/>
<name>A0A397SHH3_9GLOM</name>
<dbReference type="GO" id="GO:0005634">
    <property type="term" value="C:nucleus"/>
    <property type="evidence" value="ECO:0007669"/>
    <property type="project" value="UniProtKB-UniRule"/>
</dbReference>
<dbReference type="InterPro" id="IPR009071">
    <property type="entry name" value="HMG_box_dom"/>
</dbReference>
<sequence>MLSNTHLRKVQIYPKPSSSKVIKKSQLICPNILPPPQKKKKPLNGYMIFFLLFHKTLKEQYPHLNSKQQAVKAGEIWRSFSNDLKNSFIEFANDERILSEMRDKIDLRKEYIHYIRNIPNPSERKGSKLTVIVDDLSPTSKKSELLKRENNRNNRLQNPPPSLSEPIFSSPNPSLLEEELFHKLFNELINYN</sequence>
<evidence type="ECO:0000256" key="2">
    <source>
        <dbReference type="SAM" id="MobiDB-lite"/>
    </source>
</evidence>
<dbReference type="PROSITE" id="PS50118">
    <property type="entry name" value="HMG_BOX_2"/>
    <property type="match status" value="1"/>
</dbReference>
<gene>
    <name evidence="4" type="ORF">C1645_744158</name>
</gene>
<dbReference type="AlphaFoldDB" id="A0A397SHH3"/>
<feature type="DNA-binding region" description="HMG box" evidence="1">
    <location>
        <begin position="39"/>
        <end position="115"/>
    </location>
</feature>
<evidence type="ECO:0000259" key="3">
    <source>
        <dbReference type="PROSITE" id="PS50118"/>
    </source>
</evidence>
<dbReference type="Gene3D" id="1.10.30.10">
    <property type="entry name" value="High mobility group box domain"/>
    <property type="match status" value="1"/>
</dbReference>
<dbReference type="Proteomes" id="UP000265703">
    <property type="component" value="Unassembled WGS sequence"/>
</dbReference>
<feature type="domain" description="HMG box" evidence="3">
    <location>
        <begin position="39"/>
        <end position="115"/>
    </location>
</feature>
<reference evidence="4 5" key="1">
    <citation type="submission" date="2018-06" db="EMBL/GenBank/DDBJ databases">
        <title>Comparative genomics reveals the genomic features of Rhizophagus irregularis, R. cerebriforme, R. diaphanum and Gigaspora rosea, and their symbiotic lifestyle signature.</title>
        <authorList>
            <person name="Morin E."/>
            <person name="San Clemente H."/>
            <person name="Chen E.C.H."/>
            <person name="De La Providencia I."/>
            <person name="Hainaut M."/>
            <person name="Kuo A."/>
            <person name="Kohler A."/>
            <person name="Murat C."/>
            <person name="Tang N."/>
            <person name="Roy S."/>
            <person name="Loubradou J."/>
            <person name="Henrissat B."/>
            <person name="Grigoriev I.V."/>
            <person name="Corradi N."/>
            <person name="Roux C."/>
            <person name="Martin F.M."/>
        </authorList>
    </citation>
    <scope>NUCLEOTIDE SEQUENCE [LARGE SCALE GENOMIC DNA]</scope>
    <source>
        <strain evidence="4 5">DAOM 227022</strain>
    </source>
</reference>
<evidence type="ECO:0000256" key="1">
    <source>
        <dbReference type="PROSITE-ProRule" id="PRU00267"/>
    </source>
</evidence>
<dbReference type="EMBL" id="QKYT01000727">
    <property type="protein sequence ID" value="RIA81924.1"/>
    <property type="molecule type" value="Genomic_DNA"/>
</dbReference>
<dbReference type="Pfam" id="PF00505">
    <property type="entry name" value="HMG_box"/>
    <property type="match status" value="1"/>
</dbReference>
<comment type="caution">
    <text evidence="4">The sequence shown here is derived from an EMBL/GenBank/DDBJ whole genome shotgun (WGS) entry which is preliminary data.</text>
</comment>
<evidence type="ECO:0000313" key="5">
    <source>
        <dbReference type="Proteomes" id="UP000265703"/>
    </source>
</evidence>
<accession>A0A397SHH3</accession>
<dbReference type="SMART" id="SM00398">
    <property type="entry name" value="HMG"/>
    <property type="match status" value="1"/>
</dbReference>
<evidence type="ECO:0000313" key="4">
    <source>
        <dbReference type="EMBL" id="RIA81924.1"/>
    </source>
</evidence>
<feature type="compositionally biased region" description="Basic and acidic residues" evidence="2">
    <location>
        <begin position="142"/>
        <end position="152"/>
    </location>
</feature>
<keyword evidence="5" id="KW-1185">Reference proteome</keyword>
<keyword evidence="1" id="KW-0238">DNA-binding</keyword>
<dbReference type="SUPFAM" id="SSF47095">
    <property type="entry name" value="HMG-box"/>
    <property type="match status" value="1"/>
</dbReference>
<dbReference type="OrthoDB" id="2377365at2759"/>